<dbReference type="EMBL" id="CAJVPZ010089288">
    <property type="protein sequence ID" value="CAG8814031.1"/>
    <property type="molecule type" value="Genomic_DNA"/>
</dbReference>
<name>A0A9N9K766_9GLOM</name>
<evidence type="ECO:0000313" key="1">
    <source>
        <dbReference type="EMBL" id="CAG8814031.1"/>
    </source>
</evidence>
<accession>A0A9N9K766</accession>
<dbReference type="OrthoDB" id="2337158at2759"/>
<gene>
    <name evidence="1" type="ORF">RFULGI_LOCUS19061</name>
</gene>
<keyword evidence="2" id="KW-1185">Reference proteome</keyword>
<evidence type="ECO:0000313" key="2">
    <source>
        <dbReference type="Proteomes" id="UP000789396"/>
    </source>
</evidence>
<feature type="non-terminal residue" evidence="1">
    <location>
        <position position="105"/>
    </location>
</feature>
<reference evidence="1" key="1">
    <citation type="submission" date="2021-06" db="EMBL/GenBank/DDBJ databases">
        <authorList>
            <person name="Kallberg Y."/>
            <person name="Tangrot J."/>
            <person name="Rosling A."/>
        </authorList>
    </citation>
    <scope>NUCLEOTIDE SEQUENCE</scope>
    <source>
        <strain evidence="1">IN212</strain>
    </source>
</reference>
<sequence length="105" mass="11968">QLNSTSRIEEQLNSTLLLQFIPKSCGRTNIKDPINALLSPFREEVSIEVARLSQRLFKQDSHKPLLQTMLSNTFKCMLLDLALRDTDLSLVPRQNRSMVNSPLSL</sequence>
<proteinExistence type="predicted"/>
<protein>
    <submittedName>
        <fullName evidence="1">6543_t:CDS:1</fullName>
    </submittedName>
</protein>
<feature type="non-terminal residue" evidence="1">
    <location>
        <position position="1"/>
    </location>
</feature>
<dbReference type="AlphaFoldDB" id="A0A9N9K766"/>
<dbReference type="Proteomes" id="UP000789396">
    <property type="component" value="Unassembled WGS sequence"/>
</dbReference>
<comment type="caution">
    <text evidence="1">The sequence shown here is derived from an EMBL/GenBank/DDBJ whole genome shotgun (WGS) entry which is preliminary data.</text>
</comment>
<organism evidence="1 2">
    <name type="scientific">Racocetra fulgida</name>
    <dbReference type="NCBI Taxonomy" id="60492"/>
    <lineage>
        <taxon>Eukaryota</taxon>
        <taxon>Fungi</taxon>
        <taxon>Fungi incertae sedis</taxon>
        <taxon>Mucoromycota</taxon>
        <taxon>Glomeromycotina</taxon>
        <taxon>Glomeromycetes</taxon>
        <taxon>Diversisporales</taxon>
        <taxon>Gigasporaceae</taxon>
        <taxon>Racocetra</taxon>
    </lineage>
</organism>